<protein>
    <submittedName>
        <fullName evidence="7">Polysaccharide biosynthesis protein</fullName>
    </submittedName>
</protein>
<keyword evidence="2" id="KW-1003">Cell membrane</keyword>
<feature type="transmembrane region" description="Helical" evidence="6">
    <location>
        <begin position="118"/>
        <end position="140"/>
    </location>
</feature>
<dbReference type="InterPro" id="IPR002797">
    <property type="entry name" value="Polysacc_synth"/>
</dbReference>
<name>F0T719_METLA</name>
<feature type="transmembrane region" description="Helical" evidence="6">
    <location>
        <begin position="211"/>
        <end position="236"/>
    </location>
</feature>
<dbReference type="OrthoDB" id="19148at2157"/>
<evidence type="ECO:0000313" key="7">
    <source>
        <dbReference type="EMBL" id="ADZ09539.1"/>
    </source>
</evidence>
<dbReference type="GO" id="GO:0005886">
    <property type="term" value="C:plasma membrane"/>
    <property type="evidence" value="ECO:0007669"/>
    <property type="project" value="UniProtKB-SubCell"/>
</dbReference>
<dbReference type="CDD" id="cd13128">
    <property type="entry name" value="MATE_Wzx_like"/>
    <property type="match status" value="1"/>
</dbReference>
<keyword evidence="3 6" id="KW-0812">Transmembrane</keyword>
<reference evidence="8" key="1">
    <citation type="submission" date="2011-02" db="EMBL/GenBank/DDBJ databases">
        <title>Complete sequence of Methanobacterium sp. AL-21.</title>
        <authorList>
            <consortium name="US DOE Joint Genome Institute"/>
            <person name="Lucas S."/>
            <person name="Copeland A."/>
            <person name="Lapidus A."/>
            <person name="Cheng J.-F."/>
            <person name="Goodwin L."/>
            <person name="Pitluck S."/>
            <person name="Chertkov O."/>
            <person name="Detter J.C."/>
            <person name="Han C."/>
            <person name="Tapia R."/>
            <person name="Land M."/>
            <person name="Hauser L."/>
            <person name="Kyrpides N."/>
            <person name="Ivanova N."/>
            <person name="Mikhailova N."/>
            <person name="Pagani I."/>
            <person name="Cadillo-Quiroz H."/>
            <person name="Imachi H."/>
            <person name="Zinder S."/>
            <person name="Liu W."/>
            <person name="Woyke T."/>
        </authorList>
    </citation>
    <scope>NUCLEOTIDE SEQUENCE [LARGE SCALE GENOMIC DNA]</scope>
    <source>
        <strain evidence="8">AL-21</strain>
    </source>
</reference>
<feature type="transmembrane region" description="Helical" evidence="6">
    <location>
        <begin position="86"/>
        <end position="106"/>
    </location>
</feature>
<keyword evidence="5 6" id="KW-0472">Membrane</keyword>
<evidence type="ECO:0000256" key="1">
    <source>
        <dbReference type="ARBA" id="ARBA00004651"/>
    </source>
</evidence>
<feature type="transmembrane region" description="Helical" evidence="6">
    <location>
        <begin position="329"/>
        <end position="350"/>
    </location>
</feature>
<dbReference type="KEGG" id="mel:Metbo_1297"/>
<reference evidence="7 8" key="2">
    <citation type="journal article" date="2014" name="Int. J. Syst. Evol. Microbiol.">
        <title>Methanobacterium paludis sp. nov. and a novel strain of Methanobacterium lacus isolated from northern peatlands.</title>
        <authorList>
            <person name="Cadillo-Quiroz H."/>
            <person name="Brauer S.L."/>
            <person name="Goodson N."/>
            <person name="Yavitt J.B."/>
            <person name="Zinder S.H."/>
        </authorList>
    </citation>
    <scope>NUCLEOTIDE SEQUENCE [LARGE SCALE GENOMIC DNA]</scope>
    <source>
        <strain evidence="7 8">AL-21</strain>
    </source>
</reference>
<evidence type="ECO:0000256" key="2">
    <source>
        <dbReference type="ARBA" id="ARBA00022475"/>
    </source>
</evidence>
<feature type="transmembrane region" description="Helical" evidence="6">
    <location>
        <begin position="447"/>
        <end position="464"/>
    </location>
</feature>
<feature type="transmembrane region" description="Helical" evidence="6">
    <location>
        <begin position="152"/>
        <end position="171"/>
    </location>
</feature>
<dbReference type="eggNOG" id="arCOG02209">
    <property type="taxonomic scope" value="Archaea"/>
</dbReference>
<dbReference type="PANTHER" id="PTHR30250:SF11">
    <property type="entry name" value="O-ANTIGEN TRANSPORTER-RELATED"/>
    <property type="match status" value="1"/>
</dbReference>
<dbReference type="EMBL" id="CP002551">
    <property type="protein sequence ID" value="ADZ09539.1"/>
    <property type="molecule type" value="Genomic_DNA"/>
</dbReference>
<feature type="transmembrane region" description="Helical" evidence="6">
    <location>
        <begin position="39"/>
        <end position="65"/>
    </location>
</feature>
<evidence type="ECO:0000256" key="6">
    <source>
        <dbReference type="SAM" id="Phobius"/>
    </source>
</evidence>
<dbReference type="GeneID" id="10277748"/>
<feature type="transmembrane region" description="Helical" evidence="6">
    <location>
        <begin position="12"/>
        <end position="33"/>
    </location>
</feature>
<comment type="subcellular location">
    <subcellularLocation>
        <location evidence="1">Cell membrane</location>
        <topology evidence="1">Multi-pass membrane protein</topology>
    </subcellularLocation>
</comment>
<dbReference type="Pfam" id="PF01943">
    <property type="entry name" value="Polysacc_synt"/>
    <property type="match status" value="1"/>
</dbReference>
<evidence type="ECO:0000256" key="3">
    <source>
        <dbReference type="ARBA" id="ARBA00022692"/>
    </source>
</evidence>
<proteinExistence type="predicted"/>
<feature type="transmembrane region" description="Helical" evidence="6">
    <location>
        <begin position="177"/>
        <end position="199"/>
    </location>
</feature>
<dbReference type="PANTHER" id="PTHR30250">
    <property type="entry name" value="PST FAMILY PREDICTED COLANIC ACID TRANSPORTER"/>
    <property type="match status" value="1"/>
</dbReference>
<feature type="transmembrane region" description="Helical" evidence="6">
    <location>
        <begin position="362"/>
        <end position="381"/>
    </location>
</feature>
<dbReference type="STRING" id="877455.Metbo_1297"/>
<dbReference type="InterPro" id="IPR050833">
    <property type="entry name" value="Poly_Biosynth_Transport"/>
</dbReference>
<dbReference type="Proteomes" id="UP000007490">
    <property type="component" value="Chromosome"/>
</dbReference>
<accession>F0T719</accession>
<feature type="transmembrane region" description="Helical" evidence="6">
    <location>
        <begin position="387"/>
        <end position="409"/>
    </location>
</feature>
<dbReference type="RefSeq" id="WP_013644890.1">
    <property type="nucleotide sequence ID" value="NC_015216.1"/>
</dbReference>
<evidence type="ECO:0000256" key="5">
    <source>
        <dbReference type="ARBA" id="ARBA00023136"/>
    </source>
</evidence>
<keyword evidence="4 6" id="KW-1133">Transmembrane helix</keyword>
<dbReference type="AlphaFoldDB" id="F0T719"/>
<feature type="transmembrane region" description="Helical" evidence="6">
    <location>
        <begin position="256"/>
        <end position="278"/>
    </location>
</feature>
<gene>
    <name evidence="7" type="ordered locus">Metbo_1297</name>
</gene>
<evidence type="ECO:0000313" key="8">
    <source>
        <dbReference type="Proteomes" id="UP000007490"/>
    </source>
</evidence>
<evidence type="ECO:0000256" key="4">
    <source>
        <dbReference type="ARBA" id="ARBA00022989"/>
    </source>
</evidence>
<sequence length="489" mass="55325">MSSVQRLAKNTTLLFVSQMISYILGFFITMYSARYLGTAGFGVLSTALSLAYIFAVFTDLGLSTIITREVSRDKSLQTKYFTNTTILRLGLALLTFVLVVLFVNIVNLVHHQYPPQTVLVIYIIVASIIFNGLSGTFTAIFQALQKMEYQSISLILNSVLMLIGTIVVIYFNKDILFFALLYVIANVACLIFILSVYFWKYSLPKWDFDLNFIKITLIAALPLSIVSIFTLIAFRVDTVLLSLLKSSVDVGIYSAPYRLFEAFLFLPAAFTISVFPIFSQFFISSNDSLKFTYQKSFKYLTILSLPIAVGVTLLAEPIILLIYKSSFLQSVIVLQILIWTVPITFLNYIFGSILPAMNRQTTLLKITFISMIFNIVLNLWAIPHYSYIGASIVTVLTEIIVIILCFFVLSKSFCSVNLKNVIFKPAVASAVMACFILTVNINLFLEIIISIIIYFAVILLIQTFDREDHDILAQIIPIDRFKFLDRFFK</sequence>
<dbReference type="HOGENOM" id="CLU_022017_6_2_2"/>
<organism evidence="7 8">
    <name type="scientific">Methanobacterium lacus (strain AL-21)</name>
    <dbReference type="NCBI Taxonomy" id="877455"/>
    <lineage>
        <taxon>Archaea</taxon>
        <taxon>Methanobacteriati</taxon>
        <taxon>Methanobacteriota</taxon>
        <taxon>Methanomada group</taxon>
        <taxon>Methanobacteria</taxon>
        <taxon>Methanobacteriales</taxon>
        <taxon>Methanobacteriaceae</taxon>
        <taxon>Methanobacterium</taxon>
    </lineage>
</organism>
<keyword evidence="8" id="KW-1185">Reference proteome</keyword>
<feature type="transmembrane region" description="Helical" evidence="6">
    <location>
        <begin position="299"/>
        <end position="323"/>
    </location>
</feature>